<evidence type="ECO:0000256" key="11">
    <source>
        <dbReference type="ARBA" id="ARBA00022989"/>
    </source>
</evidence>
<evidence type="ECO:0000256" key="7">
    <source>
        <dbReference type="ARBA" id="ARBA00022679"/>
    </source>
</evidence>
<keyword evidence="13 16" id="KW-0472">Membrane</keyword>
<dbReference type="InterPro" id="IPR007130">
    <property type="entry name" value="DAGAT"/>
</dbReference>
<keyword evidence="7" id="KW-0808">Transferase</keyword>
<evidence type="ECO:0000256" key="8">
    <source>
        <dbReference type="ARBA" id="ARBA00022692"/>
    </source>
</evidence>
<dbReference type="OrthoDB" id="264532at2759"/>
<evidence type="ECO:0000256" key="3">
    <source>
        <dbReference type="ARBA" id="ARBA00005189"/>
    </source>
</evidence>
<dbReference type="GO" id="GO:0005789">
    <property type="term" value="C:endoplasmic reticulum membrane"/>
    <property type="evidence" value="ECO:0007669"/>
    <property type="project" value="UniProtKB-SubCell"/>
</dbReference>
<keyword evidence="18" id="KW-1185">Reference proteome</keyword>
<dbReference type="EMBL" id="MCGO01000003">
    <property type="protein sequence ID" value="ORY52642.1"/>
    <property type="molecule type" value="Genomic_DNA"/>
</dbReference>
<reference evidence="17 18" key="1">
    <citation type="submission" date="2016-07" db="EMBL/GenBank/DDBJ databases">
        <title>Pervasive Adenine N6-methylation of Active Genes in Fungi.</title>
        <authorList>
            <consortium name="DOE Joint Genome Institute"/>
            <person name="Mondo S.J."/>
            <person name="Dannebaum R.O."/>
            <person name="Kuo R.C."/>
            <person name="Labutti K."/>
            <person name="Haridas S."/>
            <person name="Kuo A."/>
            <person name="Salamov A."/>
            <person name="Ahrendt S.R."/>
            <person name="Lipzen A."/>
            <person name="Sullivan W."/>
            <person name="Andreopoulos W.B."/>
            <person name="Clum A."/>
            <person name="Lindquist E."/>
            <person name="Daum C."/>
            <person name="Ramamoorthy G.K."/>
            <person name="Gryganskyi A."/>
            <person name="Culley D."/>
            <person name="Magnuson J.K."/>
            <person name="James T.Y."/>
            <person name="O'Malley M.A."/>
            <person name="Stajich J.E."/>
            <person name="Spatafora J.W."/>
            <person name="Visel A."/>
            <person name="Grigoriev I.V."/>
        </authorList>
    </citation>
    <scope>NUCLEOTIDE SEQUENCE [LARGE SCALE GENOMIC DNA]</scope>
    <source>
        <strain evidence="17 18">JEL800</strain>
    </source>
</reference>
<evidence type="ECO:0000256" key="4">
    <source>
        <dbReference type="ARBA" id="ARBA00005420"/>
    </source>
</evidence>
<dbReference type="GO" id="GO:0019432">
    <property type="term" value="P:triglyceride biosynthetic process"/>
    <property type="evidence" value="ECO:0007669"/>
    <property type="project" value="UniProtKB-UniRule"/>
</dbReference>
<evidence type="ECO:0000256" key="16">
    <source>
        <dbReference type="RuleBase" id="RU367023"/>
    </source>
</evidence>
<comment type="pathway">
    <text evidence="2 16">Glycerolipid metabolism; triacylglycerol biosynthesis.</text>
</comment>
<keyword evidence="8 16" id="KW-0812">Transmembrane</keyword>
<sequence>MPTNKPSEVILPPLSTKFDPLSTTQLVVVTYWVLNALILIIGTPIVASILLYLYPLFVFPLIVAYCVWAYGIEGNIHNKGGWGRNYWGWGTWFSAAPVWHHFRHYFQAHLVKTADLPSDRNYIFSIHPHGVYLLGIFANITGNRKVFYETFGKGLSLRLATLPINFRLPGWREFFLSLGGIGVDRKSLEYVLTEKSKSDPTKGAGNIITLVVGGAEEFTVMEPKTMDLVLEKRKGFVKLALTTGASLVPVITFNENDTWKQSQAEWVKKVNAFTKKIGGFAFPAIEGRYGIPVIPLLPSWLLSLDPQFMLRELLLQLKNKLILSTRDTSKNYLNCTKRTRMTFSRTVSVICASSSKVCLISCF</sequence>
<keyword evidence="10 16" id="KW-0256">Endoplasmic reticulum</keyword>
<evidence type="ECO:0000256" key="2">
    <source>
        <dbReference type="ARBA" id="ARBA00004771"/>
    </source>
</evidence>
<comment type="caution">
    <text evidence="17">The sequence shown here is derived from an EMBL/GenBank/DDBJ whole genome shotgun (WGS) entry which is preliminary data.</text>
</comment>
<dbReference type="STRING" id="329046.A0A1Y2D020"/>
<dbReference type="EC" id="2.3.1.20" evidence="5 16"/>
<evidence type="ECO:0000313" key="18">
    <source>
        <dbReference type="Proteomes" id="UP000193642"/>
    </source>
</evidence>
<dbReference type="PANTHER" id="PTHR12317">
    <property type="entry name" value="DIACYLGLYCEROL O-ACYLTRANSFERASE"/>
    <property type="match status" value="1"/>
</dbReference>
<evidence type="ECO:0000256" key="6">
    <source>
        <dbReference type="ARBA" id="ARBA00022516"/>
    </source>
</evidence>
<evidence type="ECO:0000256" key="9">
    <source>
        <dbReference type="ARBA" id="ARBA00022798"/>
    </source>
</evidence>
<proteinExistence type="inferred from homology"/>
<name>A0A1Y2D020_9FUNG</name>
<dbReference type="UniPathway" id="UPA00282"/>
<evidence type="ECO:0000256" key="10">
    <source>
        <dbReference type="ARBA" id="ARBA00022824"/>
    </source>
</evidence>
<evidence type="ECO:0000256" key="1">
    <source>
        <dbReference type="ARBA" id="ARBA00004477"/>
    </source>
</evidence>
<evidence type="ECO:0000256" key="14">
    <source>
        <dbReference type="ARBA" id="ARBA00023315"/>
    </source>
</evidence>
<dbReference type="AlphaFoldDB" id="A0A1Y2D020"/>
<comment type="catalytic activity">
    <reaction evidence="15 16">
        <text>an acyl-CoA + a 1,2-diacyl-sn-glycerol = a triacyl-sn-glycerol + CoA</text>
        <dbReference type="Rhea" id="RHEA:10868"/>
        <dbReference type="ChEBI" id="CHEBI:17815"/>
        <dbReference type="ChEBI" id="CHEBI:57287"/>
        <dbReference type="ChEBI" id="CHEBI:58342"/>
        <dbReference type="ChEBI" id="CHEBI:64615"/>
        <dbReference type="EC" id="2.3.1.20"/>
    </reaction>
</comment>
<evidence type="ECO:0000313" key="17">
    <source>
        <dbReference type="EMBL" id="ORY52642.1"/>
    </source>
</evidence>
<dbReference type="GO" id="GO:0006071">
    <property type="term" value="P:glycerol metabolic process"/>
    <property type="evidence" value="ECO:0007669"/>
    <property type="project" value="UniProtKB-UniRule"/>
</dbReference>
<gene>
    <name evidence="17" type="ORF">BCR33DRAFT_324826</name>
</gene>
<feature type="transmembrane region" description="Helical" evidence="16">
    <location>
        <begin position="20"/>
        <end position="42"/>
    </location>
</feature>
<dbReference type="CDD" id="cd07987">
    <property type="entry name" value="LPLAT_MGAT-like"/>
    <property type="match status" value="1"/>
</dbReference>
<keyword evidence="9" id="KW-0319">Glycerol metabolism</keyword>
<keyword evidence="6 16" id="KW-0444">Lipid biosynthesis</keyword>
<dbReference type="Proteomes" id="UP000193642">
    <property type="component" value="Unassembled WGS sequence"/>
</dbReference>
<organism evidence="17 18">
    <name type="scientific">Rhizoclosmatium globosum</name>
    <dbReference type="NCBI Taxonomy" id="329046"/>
    <lineage>
        <taxon>Eukaryota</taxon>
        <taxon>Fungi</taxon>
        <taxon>Fungi incertae sedis</taxon>
        <taxon>Chytridiomycota</taxon>
        <taxon>Chytridiomycota incertae sedis</taxon>
        <taxon>Chytridiomycetes</taxon>
        <taxon>Chytridiales</taxon>
        <taxon>Chytriomycetaceae</taxon>
        <taxon>Rhizoclosmatium</taxon>
    </lineage>
</organism>
<comment type="function">
    <text evidence="16">Catalyzes the terminal and only committed step in triacylglycerol synthesis by using diacylglycerol and fatty acyl CoA as substrates.</text>
</comment>
<evidence type="ECO:0000256" key="15">
    <source>
        <dbReference type="ARBA" id="ARBA00048109"/>
    </source>
</evidence>
<keyword evidence="14 16" id="KW-0012">Acyltransferase</keyword>
<comment type="pathway">
    <text evidence="3">Lipid metabolism.</text>
</comment>
<comment type="subcellular location">
    <subcellularLocation>
        <location evidence="1 16">Endoplasmic reticulum membrane</location>
        <topology evidence="1 16">Multi-pass membrane protein</topology>
    </subcellularLocation>
</comment>
<dbReference type="GO" id="GO:0004144">
    <property type="term" value="F:diacylglycerol O-acyltransferase activity"/>
    <property type="evidence" value="ECO:0007669"/>
    <property type="project" value="UniProtKB-UniRule"/>
</dbReference>
<keyword evidence="11 16" id="KW-1133">Transmembrane helix</keyword>
<accession>A0A1Y2D020</accession>
<dbReference type="PANTHER" id="PTHR12317:SF0">
    <property type="entry name" value="ACYLTRANSFERASE"/>
    <property type="match status" value="1"/>
</dbReference>
<feature type="transmembrane region" description="Helical" evidence="16">
    <location>
        <begin position="49"/>
        <end position="70"/>
    </location>
</feature>
<evidence type="ECO:0000256" key="5">
    <source>
        <dbReference type="ARBA" id="ARBA00013244"/>
    </source>
</evidence>
<keyword evidence="12 16" id="KW-0443">Lipid metabolism</keyword>
<comment type="similarity">
    <text evidence="4 16">Belongs to the diacylglycerol acyltransferase family.</text>
</comment>
<evidence type="ECO:0000256" key="12">
    <source>
        <dbReference type="ARBA" id="ARBA00023098"/>
    </source>
</evidence>
<dbReference type="Pfam" id="PF03982">
    <property type="entry name" value="DAGAT"/>
    <property type="match status" value="1"/>
</dbReference>
<protein>
    <recommendedName>
        <fullName evidence="5 16">Diacylglycerol O-acyltransferase</fullName>
        <ecNumber evidence="5 16">2.3.1.20</ecNumber>
    </recommendedName>
</protein>
<evidence type="ECO:0000256" key="13">
    <source>
        <dbReference type="ARBA" id="ARBA00023136"/>
    </source>
</evidence>